<evidence type="ECO:0008006" key="5">
    <source>
        <dbReference type="Google" id="ProtNLM"/>
    </source>
</evidence>
<dbReference type="Proteomes" id="UP000235116">
    <property type="component" value="Chromosome"/>
</dbReference>
<feature type="region of interest" description="Disordered" evidence="1">
    <location>
        <begin position="105"/>
        <end position="124"/>
    </location>
</feature>
<dbReference type="NCBIfam" id="TIGR02532">
    <property type="entry name" value="IV_pilin_GFxxxE"/>
    <property type="match status" value="1"/>
</dbReference>
<dbReference type="AlphaFoldDB" id="A0A2K9LJK1"/>
<name>A0A2K9LJK1_9GAMM</name>
<reference evidence="4" key="1">
    <citation type="submission" date="2017-08" db="EMBL/GenBank/DDBJ databases">
        <title>Direct submision.</title>
        <authorList>
            <person name="Kim S.-J."/>
            <person name="Rhee S.-K."/>
        </authorList>
    </citation>
    <scope>NUCLEOTIDE SEQUENCE [LARGE SCALE GENOMIC DNA]</scope>
    <source>
        <strain evidence="4">GI5</strain>
    </source>
</reference>
<dbReference type="Gene3D" id="3.30.700.10">
    <property type="entry name" value="Glycoprotein, Type 4 Pilin"/>
    <property type="match status" value="1"/>
</dbReference>
<gene>
    <name evidence="3" type="ORF">Kalk_08380</name>
</gene>
<keyword evidence="2" id="KW-1133">Transmembrane helix</keyword>
<accession>A0A2K9LJK1</accession>
<protein>
    <recommendedName>
        <fullName evidence="5">Pilin</fullName>
    </recommendedName>
</protein>
<dbReference type="EMBL" id="CP022684">
    <property type="protein sequence ID" value="AUM12433.1"/>
    <property type="molecule type" value="Genomic_DNA"/>
</dbReference>
<dbReference type="Pfam" id="PF07963">
    <property type="entry name" value="N_methyl"/>
    <property type="match status" value="1"/>
</dbReference>
<evidence type="ECO:0000313" key="3">
    <source>
        <dbReference type="EMBL" id="AUM12433.1"/>
    </source>
</evidence>
<feature type="transmembrane region" description="Helical" evidence="2">
    <location>
        <begin position="29"/>
        <end position="50"/>
    </location>
</feature>
<evidence type="ECO:0000313" key="4">
    <source>
        <dbReference type="Proteomes" id="UP000235116"/>
    </source>
</evidence>
<dbReference type="InterPro" id="IPR045584">
    <property type="entry name" value="Pilin-like"/>
</dbReference>
<evidence type="ECO:0000256" key="1">
    <source>
        <dbReference type="SAM" id="MobiDB-lite"/>
    </source>
</evidence>
<organism evidence="3 4">
    <name type="scientific">Ketobacter alkanivorans</name>
    <dbReference type="NCBI Taxonomy" id="1917421"/>
    <lineage>
        <taxon>Bacteria</taxon>
        <taxon>Pseudomonadati</taxon>
        <taxon>Pseudomonadota</taxon>
        <taxon>Gammaproteobacteria</taxon>
        <taxon>Pseudomonadales</taxon>
        <taxon>Ketobacteraceae</taxon>
        <taxon>Ketobacter</taxon>
    </lineage>
</organism>
<evidence type="ECO:0000256" key="2">
    <source>
        <dbReference type="SAM" id="Phobius"/>
    </source>
</evidence>
<keyword evidence="2" id="KW-0812">Transmembrane</keyword>
<dbReference type="KEGG" id="kak:Kalk_08380"/>
<proteinExistence type="predicted"/>
<dbReference type="OrthoDB" id="6118991at2"/>
<feature type="transmembrane region" description="Helical" evidence="2">
    <location>
        <begin position="62"/>
        <end position="78"/>
    </location>
</feature>
<dbReference type="SUPFAM" id="SSF54523">
    <property type="entry name" value="Pili subunits"/>
    <property type="match status" value="1"/>
</dbReference>
<dbReference type="InterPro" id="IPR012902">
    <property type="entry name" value="N_methyl_site"/>
</dbReference>
<sequence length="192" mass="20261">MKQTLNSRNVVKTKTLTDNLKGTISNQGFTLIEMVVVIALISILAAVALPRMLDTYDNAHEAAVFGAGGAMASAVVLVRSQWVANGDSLAVDGVDGFGNDDVATSSEGWPTDVGQGAGSNNSDVMDSSERCVRIWRGVLVANAPSVSASVAANSDYLVDTVNGNCRFLYRRTDKGDNIVYNARTGEVITTIN</sequence>
<dbReference type="PROSITE" id="PS00409">
    <property type="entry name" value="PROKAR_NTER_METHYL"/>
    <property type="match status" value="1"/>
</dbReference>
<keyword evidence="4" id="KW-1185">Reference proteome</keyword>
<keyword evidence="2" id="KW-0472">Membrane</keyword>